<name>A0A0P1G1V3_THAGE</name>
<evidence type="ECO:0000313" key="1">
    <source>
        <dbReference type="EMBL" id="CUH66833.1"/>
    </source>
</evidence>
<proteinExistence type="predicted"/>
<keyword evidence="2" id="KW-1185">Reference proteome</keyword>
<dbReference type="AlphaFoldDB" id="A0A0P1G1V3"/>
<dbReference type="STRING" id="53501.SAMN04488043_105205"/>
<dbReference type="Proteomes" id="UP000051587">
    <property type="component" value="Unassembled WGS sequence"/>
</dbReference>
<reference evidence="1 2" key="1">
    <citation type="submission" date="2015-09" db="EMBL/GenBank/DDBJ databases">
        <authorList>
            <consortium name="Swine Surveillance"/>
        </authorList>
    </citation>
    <scope>NUCLEOTIDE SEQUENCE [LARGE SCALE GENOMIC DNA]</scope>
    <source>
        <strain evidence="1 2">CECT 4357</strain>
    </source>
</reference>
<sequence length="102" mass="11210">MKDQHICACQLMIAASAALCMHSVRDENYQVHVDILRECLPDAAHGPADLGPVWTAARDLSQSEDGRAQDAALTRLNTALRRYFVQRVGALYAAWSPVVMEG</sequence>
<accession>A0A0P1G1V3</accession>
<dbReference type="RefSeq" id="WP_058263378.1">
    <property type="nucleotide sequence ID" value="NZ_CP051181.1"/>
</dbReference>
<evidence type="ECO:0000313" key="2">
    <source>
        <dbReference type="Proteomes" id="UP000051587"/>
    </source>
</evidence>
<dbReference type="EMBL" id="CYSA01000025">
    <property type="protein sequence ID" value="CUH66833.1"/>
    <property type="molecule type" value="Genomic_DNA"/>
</dbReference>
<protein>
    <submittedName>
        <fullName evidence="1">Uncharacterized protein</fullName>
    </submittedName>
</protein>
<organism evidence="1 2">
    <name type="scientific">Thalassovita gelatinovora</name>
    <name type="common">Thalassobius gelatinovorus</name>
    <dbReference type="NCBI Taxonomy" id="53501"/>
    <lineage>
        <taxon>Bacteria</taxon>
        <taxon>Pseudomonadati</taxon>
        <taxon>Pseudomonadota</taxon>
        <taxon>Alphaproteobacteria</taxon>
        <taxon>Rhodobacterales</taxon>
        <taxon>Roseobacteraceae</taxon>
        <taxon>Thalassovita</taxon>
    </lineage>
</organism>
<gene>
    <name evidence="1" type="ORF">TG4357_02668</name>
</gene>